<dbReference type="SUPFAM" id="SSF56601">
    <property type="entry name" value="beta-lactamase/transpeptidase-like"/>
    <property type="match status" value="1"/>
</dbReference>
<comment type="caution">
    <text evidence="4">The sequence shown here is derived from an EMBL/GenBank/DDBJ whole genome shotgun (WGS) entry which is preliminary data.</text>
</comment>
<dbReference type="Pfam" id="PF02113">
    <property type="entry name" value="Peptidase_S13"/>
    <property type="match status" value="1"/>
</dbReference>
<dbReference type="InterPro" id="IPR012338">
    <property type="entry name" value="Beta-lactam/transpept-like"/>
</dbReference>
<evidence type="ECO:0000313" key="5">
    <source>
        <dbReference type="Proteomes" id="UP000192505"/>
    </source>
</evidence>
<accession>A0A1W9KUC3</accession>
<name>A0A1W9KUC3_9BURK</name>
<organism evidence="4 5">
    <name type="scientific">Rhodoferax ferrireducens</name>
    <dbReference type="NCBI Taxonomy" id="192843"/>
    <lineage>
        <taxon>Bacteria</taxon>
        <taxon>Pseudomonadati</taxon>
        <taxon>Pseudomonadota</taxon>
        <taxon>Betaproteobacteria</taxon>
        <taxon>Burkholderiales</taxon>
        <taxon>Comamonadaceae</taxon>
        <taxon>Rhodoferax</taxon>
    </lineage>
</organism>
<dbReference type="PANTHER" id="PTHR30023:SF0">
    <property type="entry name" value="PENICILLIN-SENSITIVE CARBOXYPEPTIDASE A"/>
    <property type="match status" value="1"/>
</dbReference>
<feature type="chain" id="PRO_5012981355" evidence="3">
    <location>
        <begin position="33"/>
        <end position="489"/>
    </location>
</feature>
<dbReference type="GO" id="GO:0006508">
    <property type="term" value="P:proteolysis"/>
    <property type="evidence" value="ECO:0007669"/>
    <property type="project" value="InterPro"/>
</dbReference>
<dbReference type="EMBL" id="MTEI01000005">
    <property type="protein sequence ID" value="OQW88025.1"/>
    <property type="molecule type" value="Genomic_DNA"/>
</dbReference>
<dbReference type="GO" id="GO:0000270">
    <property type="term" value="P:peptidoglycan metabolic process"/>
    <property type="evidence" value="ECO:0007669"/>
    <property type="project" value="TreeGrafter"/>
</dbReference>
<dbReference type="Gene3D" id="3.40.710.10">
    <property type="entry name" value="DD-peptidase/beta-lactamase superfamily"/>
    <property type="match status" value="1"/>
</dbReference>
<gene>
    <name evidence="4" type="ORF">BWK72_09725</name>
</gene>
<dbReference type="GO" id="GO:0004185">
    <property type="term" value="F:serine-type carboxypeptidase activity"/>
    <property type="evidence" value="ECO:0007669"/>
    <property type="project" value="InterPro"/>
</dbReference>
<feature type="signal peptide" evidence="3">
    <location>
        <begin position="1"/>
        <end position="32"/>
    </location>
</feature>
<keyword evidence="4" id="KW-0645">Protease</keyword>
<evidence type="ECO:0000256" key="2">
    <source>
        <dbReference type="ARBA" id="ARBA00022801"/>
    </source>
</evidence>
<evidence type="ECO:0000256" key="3">
    <source>
        <dbReference type="SAM" id="SignalP"/>
    </source>
</evidence>
<dbReference type="Proteomes" id="UP000192505">
    <property type="component" value="Unassembled WGS sequence"/>
</dbReference>
<proteinExistence type="inferred from homology"/>
<keyword evidence="3" id="KW-0732">Signal</keyword>
<dbReference type="PRINTS" id="PR00922">
    <property type="entry name" value="DADACBPTASE3"/>
</dbReference>
<comment type="similarity">
    <text evidence="1">Belongs to the peptidase S13 family.</text>
</comment>
<keyword evidence="2" id="KW-0378">Hydrolase</keyword>
<evidence type="ECO:0000313" key="4">
    <source>
        <dbReference type="EMBL" id="OQW88025.1"/>
    </source>
</evidence>
<dbReference type="PANTHER" id="PTHR30023">
    <property type="entry name" value="D-ALANYL-D-ALANINE CARBOXYPEPTIDASE"/>
    <property type="match status" value="1"/>
</dbReference>
<protein>
    <submittedName>
        <fullName evidence="4">D-alanyl-D-alanine carboxypeptidase/D-alanyl-D-alanine-endopeptidase</fullName>
    </submittedName>
</protein>
<dbReference type="InterPro" id="IPR000667">
    <property type="entry name" value="Peptidase_S13"/>
</dbReference>
<dbReference type="NCBIfam" id="TIGR00666">
    <property type="entry name" value="PBP4"/>
    <property type="match status" value="1"/>
</dbReference>
<dbReference type="Gene3D" id="3.50.80.20">
    <property type="entry name" value="D-Ala-D-Ala carboxypeptidase C, peptidase S13"/>
    <property type="match status" value="1"/>
</dbReference>
<evidence type="ECO:0000256" key="1">
    <source>
        <dbReference type="ARBA" id="ARBA00006096"/>
    </source>
</evidence>
<dbReference type="AlphaFoldDB" id="A0A1W9KUC3"/>
<sequence>MTHLLTGLHSHLRLGCLALGLAVSSLAAQAQALPEAVASALVRAQVPPEAVSLMLVDAHGLNAPRLSHRAEVLANPASVMKLLTTTAALDLLGPAYTWRTPVWVDGQVKNGTLYGNLVIAGQGDPALSVEKLWLLLRRVQGLGIRRIQGDIVLDQSAFAPPTLQAGDFDGEPLRPYNATPEALLVNFKSLVLNFVPDPAQRVAHIHTEPPLHGVRLPARVPLASNPDAPCGDYRTTLQADFADPTRILLKGSYPVSCGEKSWPVAYADPASYAARAVLGMWLGLGGQLTGEVRSGTAPPTPPTLVATSPTLAEVLRDINKFSNNVMTQQLFLTLARVAAPDSPATFEAAREVLQQWWARRIGALPAPVLDNGAGLSRQERISAAAMAQLLQVAYASPFMPELMASLPVVGMDGTLKRSRAPLASAHLKTGSLRDVLALAGYVHASHGRHLVLVALINHPNAGAARPAMDALVDWAVAQASRSSPVSVDR</sequence>
<reference evidence="4 5" key="1">
    <citation type="submission" date="2017-01" db="EMBL/GenBank/DDBJ databases">
        <title>Novel large sulfur bacteria in the metagenomes of groundwater-fed chemosynthetic microbial mats in the Lake Huron basin.</title>
        <authorList>
            <person name="Sharrar A.M."/>
            <person name="Flood B.E."/>
            <person name="Bailey J.V."/>
            <person name="Jones D.S."/>
            <person name="Biddanda B."/>
            <person name="Ruberg S.A."/>
            <person name="Marcus D.N."/>
            <person name="Dick G.J."/>
        </authorList>
    </citation>
    <scope>NUCLEOTIDE SEQUENCE [LARGE SCALE GENOMIC DNA]</scope>
    <source>
        <strain evidence="4">A7</strain>
    </source>
</reference>
<keyword evidence="4" id="KW-0121">Carboxypeptidase</keyword>